<feature type="signal peptide" evidence="3">
    <location>
        <begin position="1"/>
        <end position="26"/>
    </location>
</feature>
<keyword evidence="2" id="KW-1133">Transmembrane helix</keyword>
<evidence type="ECO:0000256" key="1">
    <source>
        <dbReference type="SAM" id="MobiDB-lite"/>
    </source>
</evidence>
<keyword evidence="3" id="KW-0732">Signal</keyword>
<dbReference type="EMBL" id="KV418085">
    <property type="protein sequence ID" value="KZP03374.1"/>
    <property type="molecule type" value="Genomic_DNA"/>
</dbReference>
<name>A0A167TX35_9AGAM</name>
<accession>A0A167TX35</accession>
<dbReference type="OrthoDB" id="10524877at2759"/>
<evidence type="ECO:0000256" key="2">
    <source>
        <dbReference type="SAM" id="Phobius"/>
    </source>
</evidence>
<keyword evidence="2" id="KW-0472">Membrane</keyword>
<dbReference type="Proteomes" id="UP000076532">
    <property type="component" value="Unassembled WGS sequence"/>
</dbReference>
<evidence type="ECO:0008006" key="6">
    <source>
        <dbReference type="Google" id="ProtNLM"/>
    </source>
</evidence>
<keyword evidence="5" id="KW-1185">Reference proteome</keyword>
<evidence type="ECO:0000313" key="4">
    <source>
        <dbReference type="EMBL" id="KZP03374.1"/>
    </source>
</evidence>
<keyword evidence="2" id="KW-0812">Transmembrane</keyword>
<evidence type="ECO:0000256" key="3">
    <source>
        <dbReference type="SAM" id="SignalP"/>
    </source>
</evidence>
<feature type="region of interest" description="Disordered" evidence="1">
    <location>
        <begin position="161"/>
        <end position="183"/>
    </location>
</feature>
<feature type="transmembrane region" description="Helical" evidence="2">
    <location>
        <begin position="93"/>
        <end position="115"/>
    </location>
</feature>
<sequence>MLHSNSPFTLRSIMCLFLAFIATVHAQGVTAEGNVPSSAYTAPAATATDTQESAGAKPLVYYPSASMAQTTALPTDSISSSSASSSNSQSTTIIIAVCLSVGLTAILIVATLFIIRRRAARSTSHARGRANLVLKSTEWGLDPKEEAQIAGAKPIGNAYPFSPTEVKMPTPPPAATNLRGDSF</sequence>
<dbReference type="AlphaFoldDB" id="A0A167TX35"/>
<organism evidence="4 5">
    <name type="scientific">Athelia psychrophila</name>
    <dbReference type="NCBI Taxonomy" id="1759441"/>
    <lineage>
        <taxon>Eukaryota</taxon>
        <taxon>Fungi</taxon>
        <taxon>Dikarya</taxon>
        <taxon>Basidiomycota</taxon>
        <taxon>Agaricomycotina</taxon>
        <taxon>Agaricomycetes</taxon>
        <taxon>Agaricomycetidae</taxon>
        <taxon>Atheliales</taxon>
        <taxon>Atheliaceae</taxon>
        <taxon>Athelia</taxon>
    </lineage>
</organism>
<gene>
    <name evidence="4" type="ORF">FIBSPDRAFT_1055326</name>
</gene>
<feature type="chain" id="PRO_5007892712" description="Mid2 domain-containing protein" evidence="3">
    <location>
        <begin position="27"/>
        <end position="183"/>
    </location>
</feature>
<protein>
    <recommendedName>
        <fullName evidence="6">Mid2 domain-containing protein</fullName>
    </recommendedName>
</protein>
<reference evidence="4 5" key="1">
    <citation type="journal article" date="2016" name="Mol. Biol. Evol.">
        <title>Comparative Genomics of Early-Diverging Mushroom-Forming Fungi Provides Insights into the Origins of Lignocellulose Decay Capabilities.</title>
        <authorList>
            <person name="Nagy L.G."/>
            <person name="Riley R."/>
            <person name="Tritt A."/>
            <person name="Adam C."/>
            <person name="Daum C."/>
            <person name="Floudas D."/>
            <person name="Sun H."/>
            <person name="Yadav J.S."/>
            <person name="Pangilinan J."/>
            <person name="Larsson K.H."/>
            <person name="Matsuura K."/>
            <person name="Barry K."/>
            <person name="Labutti K."/>
            <person name="Kuo R."/>
            <person name="Ohm R.A."/>
            <person name="Bhattacharya S.S."/>
            <person name="Shirouzu T."/>
            <person name="Yoshinaga Y."/>
            <person name="Martin F.M."/>
            <person name="Grigoriev I.V."/>
            <person name="Hibbett D.S."/>
        </authorList>
    </citation>
    <scope>NUCLEOTIDE SEQUENCE [LARGE SCALE GENOMIC DNA]</scope>
    <source>
        <strain evidence="4 5">CBS 109695</strain>
    </source>
</reference>
<evidence type="ECO:0000313" key="5">
    <source>
        <dbReference type="Proteomes" id="UP000076532"/>
    </source>
</evidence>
<proteinExistence type="predicted"/>